<evidence type="ECO:0000313" key="2">
    <source>
        <dbReference type="EMBL" id="RIW29378.1"/>
    </source>
</evidence>
<feature type="transmembrane region" description="Helical" evidence="1">
    <location>
        <begin position="128"/>
        <end position="153"/>
    </location>
</feature>
<evidence type="ECO:0000313" key="3">
    <source>
        <dbReference type="Proteomes" id="UP000265801"/>
    </source>
</evidence>
<keyword evidence="1" id="KW-0472">Membrane</keyword>
<dbReference type="AlphaFoldDB" id="A0A3A1QVD7"/>
<reference evidence="2 3" key="1">
    <citation type="submission" date="2018-09" db="EMBL/GenBank/DDBJ databases">
        <title>Bacillus saliacetes sp. nov., isolated from Thai shrimp paste (Ka-pi).</title>
        <authorList>
            <person name="Daroonpunt R."/>
            <person name="Tanasupawat S."/>
            <person name="Yiamsombut S."/>
        </authorList>
    </citation>
    <scope>NUCLEOTIDE SEQUENCE [LARGE SCALE GENOMIC DNA]</scope>
    <source>
        <strain evidence="2 3">SKP7-4</strain>
    </source>
</reference>
<name>A0A3A1QVD7_9BACI</name>
<organism evidence="2 3">
    <name type="scientific">Bacillus salacetis</name>
    <dbReference type="NCBI Taxonomy" id="2315464"/>
    <lineage>
        <taxon>Bacteria</taxon>
        <taxon>Bacillati</taxon>
        <taxon>Bacillota</taxon>
        <taxon>Bacilli</taxon>
        <taxon>Bacillales</taxon>
        <taxon>Bacillaceae</taxon>
        <taxon>Bacillus</taxon>
    </lineage>
</organism>
<keyword evidence="3" id="KW-1185">Reference proteome</keyword>
<gene>
    <name evidence="2" type="ORF">D3H55_19135</name>
</gene>
<dbReference type="Proteomes" id="UP000265801">
    <property type="component" value="Unassembled WGS sequence"/>
</dbReference>
<evidence type="ECO:0000256" key="1">
    <source>
        <dbReference type="SAM" id="Phobius"/>
    </source>
</evidence>
<accession>A0A3A1QVD7</accession>
<dbReference type="EMBL" id="QXIR01000033">
    <property type="protein sequence ID" value="RIW29378.1"/>
    <property type="molecule type" value="Genomic_DNA"/>
</dbReference>
<feature type="transmembrane region" description="Helical" evidence="1">
    <location>
        <begin position="215"/>
        <end position="233"/>
    </location>
</feature>
<feature type="transmembrane region" description="Helical" evidence="1">
    <location>
        <begin position="27"/>
        <end position="49"/>
    </location>
</feature>
<dbReference type="OrthoDB" id="2435178at2"/>
<feature type="transmembrane region" description="Helical" evidence="1">
    <location>
        <begin position="173"/>
        <end position="195"/>
    </location>
</feature>
<feature type="transmembrane region" description="Helical" evidence="1">
    <location>
        <begin position="97"/>
        <end position="116"/>
    </location>
</feature>
<feature type="transmembrane region" description="Helical" evidence="1">
    <location>
        <begin position="64"/>
        <end position="85"/>
    </location>
</feature>
<keyword evidence="1" id="KW-0812">Transmembrane</keyword>
<dbReference type="PROSITE" id="PS51257">
    <property type="entry name" value="PROKAR_LIPOPROTEIN"/>
    <property type="match status" value="1"/>
</dbReference>
<keyword evidence="1" id="KW-1133">Transmembrane helix</keyword>
<sequence>MFKRLTEEDFAVLREPLRSGRQSPGSLGGILFLGCFLQFLLYYLIYYIAAESTVYPNVEKIKIIHFWITILLTVFSAIFAISAVYKKFEKTQYLTSIIVSQNLFGVYLYIGALFLIGEKDGATAEFLISFTFITLSVAAALFLAVFVRFYVLLQKGQYREGSAKGELREKFEATSYIPIAIIGGTGVVLIVNSLLRNGVMGGSLESNIFTVLPLLIFYTMIFVLPEQLVILYCKFRFKSFNFNWSGHLYPMEDPKPNALKKTR</sequence>
<comment type="caution">
    <text evidence="2">The sequence shown here is derived from an EMBL/GenBank/DDBJ whole genome shotgun (WGS) entry which is preliminary data.</text>
</comment>
<protein>
    <submittedName>
        <fullName evidence="2">ABC transporter ATPase</fullName>
    </submittedName>
</protein>
<proteinExistence type="predicted"/>